<evidence type="ECO:0000256" key="3">
    <source>
        <dbReference type="ARBA" id="ARBA00022692"/>
    </source>
</evidence>
<gene>
    <name evidence="9" type="ORF">MNBD_ALPHA05-1026</name>
</gene>
<dbReference type="GO" id="GO:0004252">
    <property type="term" value="F:serine-type endopeptidase activity"/>
    <property type="evidence" value="ECO:0007669"/>
    <property type="project" value="InterPro"/>
</dbReference>
<evidence type="ECO:0000256" key="5">
    <source>
        <dbReference type="ARBA" id="ARBA00022989"/>
    </source>
</evidence>
<dbReference type="GO" id="GO:0016020">
    <property type="term" value="C:membrane"/>
    <property type="evidence" value="ECO:0007669"/>
    <property type="project" value="UniProtKB-SubCell"/>
</dbReference>
<feature type="transmembrane region" description="Helical" evidence="7">
    <location>
        <begin position="116"/>
        <end position="137"/>
    </location>
</feature>
<dbReference type="SUPFAM" id="SSF144091">
    <property type="entry name" value="Rhomboid-like"/>
    <property type="match status" value="1"/>
</dbReference>
<protein>
    <submittedName>
        <fullName evidence="9">Rhomboid family protein</fullName>
    </submittedName>
</protein>
<evidence type="ECO:0000313" key="9">
    <source>
        <dbReference type="EMBL" id="VAV95436.1"/>
    </source>
</evidence>
<organism evidence="9">
    <name type="scientific">hydrothermal vent metagenome</name>
    <dbReference type="NCBI Taxonomy" id="652676"/>
    <lineage>
        <taxon>unclassified sequences</taxon>
        <taxon>metagenomes</taxon>
        <taxon>ecological metagenomes</taxon>
    </lineage>
</organism>
<dbReference type="InterPro" id="IPR035952">
    <property type="entry name" value="Rhomboid-like_sf"/>
</dbReference>
<name>A0A3B0S3K5_9ZZZZ</name>
<feature type="transmembrane region" description="Helical" evidence="7">
    <location>
        <begin position="143"/>
        <end position="162"/>
    </location>
</feature>
<keyword evidence="6 7" id="KW-0472">Membrane</keyword>
<feature type="transmembrane region" description="Helical" evidence="7">
    <location>
        <begin position="85"/>
        <end position="104"/>
    </location>
</feature>
<evidence type="ECO:0000256" key="2">
    <source>
        <dbReference type="ARBA" id="ARBA00009045"/>
    </source>
</evidence>
<reference evidence="9" key="1">
    <citation type="submission" date="2018-06" db="EMBL/GenBank/DDBJ databases">
        <authorList>
            <person name="Zhirakovskaya E."/>
        </authorList>
    </citation>
    <scope>NUCLEOTIDE SEQUENCE</scope>
</reference>
<comment type="subcellular location">
    <subcellularLocation>
        <location evidence="1">Membrane</location>
        <topology evidence="1">Multi-pass membrane protein</topology>
    </subcellularLocation>
</comment>
<feature type="domain" description="Peptidase S54 rhomboid" evidence="8">
    <location>
        <begin position="45"/>
        <end position="188"/>
    </location>
</feature>
<dbReference type="PANTHER" id="PTHR43731">
    <property type="entry name" value="RHOMBOID PROTEASE"/>
    <property type="match status" value="1"/>
</dbReference>
<feature type="transmembrane region" description="Helical" evidence="7">
    <location>
        <begin position="50"/>
        <end position="73"/>
    </location>
</feature>
<accession>A0A3B0S3K5</accession>
<evidence type="ECO:0000256" key="6">
    <source>
        <dbReference type="ARBA" id="ARBA00023136"/>
    </source>
</evidence>
<evidence type="ECO:0000256" key="4">
    <source>
        <dbReference type="ARBA" id="ARBA00022801"/>
    </source>
</evidence>
<dbReference type="InterPro" id="IPR050925">
    <property type="entry name" value="Rhomboid_protease_S54"/>
</dbReference>
<dbReference type="Pfam" id="PF01694">
    <property type="entry name" value="Rhomboid"/>
    <property type="match status" value="1"/>
</dbReference>
<dbReference type="PANTHER" id="PTHR43731:SF14">
    <property type="entry name" value="PRESENILIN-ASSOCIATED RHOMBOID-LIKE PROTEIN, MITOCHONDRIAL"/>
    <property type="match status" value="1"/>
</dbReference>
<keyword evidence="4" id="KW-0378">Hydrolase</keyword>
<proteinExistence type="inferred from homology"/>
<comment type="similarity">
    <text evidence="2">Belongs to the peptidase S54 family.</text>
</comment>
<feature type="transmembrane region" description="Helical" evidence="7">
    <location>
        <begin position="6"/>
        <end position="24"/>
    </location>
</feature>
<dbReference type="EMBL" id="UOEH01000167">
    <property type="protein sequence ID" value="VAV95436.1"/>
    <property type="molecule type" value="Genomic_DNA"/>
</dbReference>
<dbReference type="Gene3D" id="1.20.1540.10">
    <property type="entry name" value="Rhomboid-like"/>
    <property type="match status" value="1"/>
</dbReference>
<sequence length="198" mass="21566">MELPNAPATIALIIVNLIVSVYALSFDRNFANSFAFNVGAVARKKQHYRIFTSSFLHGDYFHLLFNMMTLWFFGPTVERLLGTDGFLVVYFGAILTSGIVSFYVNRNRPDYSSLGASDGVSGVVLSFCLFFPLAPLYLMFIPIPIPAFIFAAVFIAVSAGLMGREGNRIAHEGHLGGAIAGVVLTVLMKPEVVGQIFG</sequence>
<dbReference type="AlphaFoldDB" id="A0A3B0S3K5"/>
<dbReference type="InterPro" id="IPR022764">
    <property type="entry name" value="Peptidase_S54_rhomboid_dom"/>
</dbReference>
<evidence type="ECO:0000256" key="1">
    <source>
        <dbReference type="ARBA" id="ARBA00004141"/>
    </source>
</evidence>
<keyword evidence="3 7" id="KW-0812">Transmembrane</keyword>
<evidence type="ECO:0000256" key="7">
    <source>
        <dbReference type="SAM" id="Phobius"/>
    </source>
</evidence>
<evidence type="ECO:0000259" key="8">
    <source>
        <dbReference type="Pfam" id="PF01694"/>
    </source>
</evidence>
<keyword evidence="5 7" id="KW-1133">Transmembrane helix</keyword>